<dbReference type="GO" id="GO:0005886">
    <property type="term" value="C:plasma membrane"/>
    <property type="evidence" value="ECO:0007669"/>
    <property type="project" value="UniProtKB-SubCell"/>
</dbReference>
<dbReference type="PRINTS" id="PR00727">
    <property type="entry name" value="LEADERPTASE"/>
</dbReference>
<reference evidence="6 7" key="1">
    <citation type="journal article" date="2019" name="Microbiol. Resour. Announc.">
        <title>Complete Genome Sequences of Three Mycoplasma anserisalpingitis (Mycoplasma sp. 1220) Strains.</title>
        <authorList>
            <person name="Grozner D."/>
            <person name="Forro B."/>
            <person name="Kovacs A.B."/>
            <person name="Marton S."/>
            <person name="Banyai K."/>
            <person name="Kreizinger Z."/>
            <person name="Sulyok K.M."/>
            <person name="Gyuranecz M."/>
        </authorList>
    </citation>
    <scope>NUCLEOTIDE SEQUENCE [LARGE SCALE GENOMIC DNA]</scope>
    <source>
        <strain evidence="6 7">ATCC:BAA-2147</strain>
    </source>
</reference>
<keyword evidence="4" id="KW-0645">Protease</keyword>
<gene>
    <name evidence="6" type="primary">lepB</name>
    <name evidence="6" type="ORF">FRW55_03570</name>
</gene>
<keyword evidence="4 6" id="KW-0378">Hydrolase</keyword>
<dbReference type="GO" id="GO:0006465">
    <property type="term" value="P:signal peptide processing"/>
    <property type="evidence" value="ECO:0007669"/>
    <property type="project" value="InterPro"/>
</dbReference>
<feature type="active site" evidence="3">
    <location>
        <position position="79"/>
    </location>
</feature>
<dbReference type="PANTHER" id="PTHR43390:SF1">
    <property type="entry name" value="CHLOROPLAST PROCESSING PEPTIDASE"/>
    <property type="match status" value="1"/>
</dbReference>
<comment type="catalytic activity">
    <reaction evidence="4">
        <text>Cleavage of hydrophobic, N-terminal signal or leader sequences from secreted and periplasmic proteins.</text>
        <dbReference type="EC" id="3.4.21.89"/>
    </reaction>
</comment>
<feature type="domain" description="Peptidase S26" evidence="5">
    <location>
        <begin position="12"/>
        <end position="154"/>
    </location>
</feature>
<dbReference type="InterPro" id="IPR000223">
    <property type="entry name" value="Pept_S26A_signal_pept_1"/>
</dbReference>
<protein>
    <recommendedName>
        <fullName evidence="4">Signal peptidase I</fullName>
        <ecNumber evidence="4">3.4.21.89</ecNumber>
    </recommendedName>
</protein>
<evidence type="ECO:0000256" key="1">
    <source>
        <dbReference type="ARBA" id="ARBA00004401"/>
    </source>
</evidence>
<evidence type="ECO:0000259" key="5">
    <source>
        <dbReference type="Pfam" id="PF10502"/>
    </source>
</evidence>
<keyword evidence="4" id="KW-1133">Transmembrane helix</keyword>
<keyword evidence="4" id="KW-0812">Transmembrane</keyword>
<dbReference type="Proteomes" id="UP000318927">
    <property type="component" value="Chromosome"/>
</dbReference>
<dbReference type="KEGG" id="mans:FRW55_03570"/>
<name>A0A5B8J7Y7_9MOLU</name>
<evidence type="ECO:0000256" key="4">
    <source>
        <dbReference type="RuleBase" id="RU362042"/>
    </source>
</evidence>
<dbReference type="RefSeq" id="WP_146368758.1">
    <property type="nucleotide sequence ID" value="NZ_CP042295.1"/>
</dbReference>
<comment type="subcellular location">
    <subcellularLocation>
        <location evidence="1">Cell membrane</location>
        <topology evidence="1">Single-pass type II membrane protein</topology>
    </subcellularLocation>
    <subcellularLocation>
        <location evidence="4">Membrane</location>
        <topology evidence="4">Single-pass type II membrane protein</topology>
    </subcellularLocation>
</comment>
<dbReference type="Pfam" id="PF10502">
    <property type="entry name" value="Peptidase_S26"/>
    <property type="match status" value="1"/>
</dbReference>
<sequence>MDILQNYKNKKKILLSVFLIIIFMTLISVFFAKFIIIKIDGVSMLPHYKNDSLHLVIKTNNFTNLDDVLINKNESLIIKKLVGLSGDYIFISNNKILLNNQDITNYFITDNFITDEINIIVPNNSYFVLGTNLSKSNDSLDFGFLTKESMIGKLLI</sequence>
<dbReference type="SUPFAM" id="SSF51306">
    <property type="entry name" value="LexA/Signal peptidase"/>
    <property type="match status" value="1"/>
</dbReference>
<dbReference type="PANTHER" id="PTHR43390">
    <property type="entry name" value="SIGNAL PEPTIDASE I"/>
    <property type="match status" value="1"/>
</dbReference>
<dbReference type="OrthoDB" id="400056at2"/>
<dbReference type="InterPro" id="IPR036286">
    <property type="entry name" value="LexA/Signal_pep-like_sf"/>
</dbReference>
<dbReference type="EC" id="3.4.21.89" evidence="4"/>
<evidence type="ECO:0000256" key="2">
    <source>
        <dbReference type="ARBA" id="ARBA00009370"/>
    </source>
</evidence>
<evidence type="ECO:0000313" key="7">
    <source>
        <dbReference type="Proteomes" id="UP000318927"/>
    </source>
</evidence>
<dbReference type="NCBIfam" id="TIGR02227">
    <property type="entry name" value="sigpep_I_bact"/>
    <property type="match status" value="1"/>
</dbReference>
<keyword evidence="7" id="KW-1185">Reference proteome</keyword>
<dbReference type="EMBL" id="CP042295">
    <property type="protein sequence ID" value="QDY87212.1"/>
    <property type="molecule type" value="Genomic_DNA"/>
</dbReference>
<dbReference type="Gene3D" id="2.10.109.10">
    <property type="entry name" value="Umud Fragment, subunit A"/>
    <property type="match status" value="1"/>
</dbReference>
<evidence type="ECO:0000256" key="3">
    <source>
        <dbReference type="PIRSR" id="PIRSR600223-1"/>
    </source>
</evidence>
<organism evidence="6 7">
    <name type="scientific">Mycoplasma anserisalpingitidis</name>
    <dbReference type="NCBI Taxonomy" id="519450"/>
    <lineage>
        <taxon>Bacteria</taxon>
        <taxon>Bacillati</taxon>
        <taxon>Mycoplasmatota</taxon>
        <taxon>Mollicutes</taxon>
        <taxon>Mycoplasmataceae</taxon>
        <taxon>Mycoplasma</taxon>
    </lineage>
</organism>
<feature type="transmembrane region" description="Helical" evidence="4">
    <location>
        <begin position="12"/>
        <end position="36"/>
    </location>
</feature>
<dbReference type="AlphaFoldDB" id="A0A5B8J7Y7"/>
<evidence type="ECO:0000313" key="6">
    <source>
        <dbReference type="EMBL" id="QDY87212.1"/>
    </source>
</evidence>
<accession>A0A5B8J7Y7</accession>
<dbReference type="GO" id="GO:0004252">
    <property type="term" value="F:serine-type endopeptidase activity"/>
    <property type="evidence" value="ECO:0007669"/>
    <property type="project" value="InterPro"/>
</dbReference>
<dbReference type="GO" id="GO:0009003">
    <property type="term" value="F:signal peptidase activity"/>
    <property type="evidence" value="ECO:0007669"/>
    <property type="project" value="UniProtKB-EC"/>
</dbReference>
<feature type="active site" evidence="3">
    <location>
        <position position="43"/>
    </location>
</feature>
<proteinExistence type="inferred from homology"/>
<comment type="similarity">
    <text evidence="2 4">Belongs to the peptidase S26 family.</text>
</comment>
<dbReference type="InterPro" id="IPR019533">
    <property type="entry name" value="Peptidase_S26"/>
</dbReference>
<keyword evidence="4" id="KW-0472">Membrane</keyword>